<dbReference type="Gene3D" id="3.30.420.10">
    <property type="entry name" value="Ribonuclease H-like superfamily/Ribonuclease H"/>
    <property type="match status" value="1"/>
</dbReference>
<evidence type="ECO:0000256" key="5">
    <source>
        <dbReference type="ARBA" id="ARBA00022842"/>
    </source>
</evidence>
<dbReference type="InterPro" id="IPR012337">
    <property type="entry name" value="RNaseH-like_sf"/>
</dbReference>
<feature type="non-terminal residue" evidence="11">
    <location>
        <position position="244"/>
    </location>
</feature>
<keyword evidence="3" id="KW-0255">Endonuclease</keyword>
<comment type="caution">
    <text evidence="11">The sequence shown here is derived from an EMBL/GenBank/DDBJ whole genome shotgun (WGS) entry which is preliminary data.</text>
</comment>
<dbReference type="GO" id="GO:0015074">
    <property type="term" value="P:DNA integration"/>
    <property type="evidence" value="ECO:0007669"/>
    <property type="project" value="UniProtKB-KW"/>
</dbReference>
<evidence type="ECO:0000256" key="6">
    <source>
        <dbReference type="ARBA" id="ARBA00022908"/>
    </source>
</evidence>
<dbReference type="PANTHER" id="PTHR42648">
    <property type="entry name" value="TRANSPOSASE, PUTATIVE-RELATED"/>
    <property type="match status" value="1"/>
</dbReference>
<evidence type="ECO:0000256" key="8">
    <source>
        <dbReference type="ARBA" id="ARBA00022932"/>
    </source>
</evidence>
<evidence type="ECO:0000256" key="3">
    <source>
        <dbReference type="ARBA" id="ARBA00022759"/>
    </source>
</evidence>
<dbReference type="InterPro" id="IPR057670">
    <property type="entry name" value="SH3_retrovirus"/>
</dbReference>
<keyword evidence="4" id="KW-0378">Hydrolase</keyword>
<organism evidence="11">
    <name type="scientific">Tanacetum cinerariifolium</name>
    <name type="common">Dalmatian daisy</name>
    <name type="synonym">Chrysanthemum cinerariifolium</name>
    <dbReference type="NCBI Taxonomy" id="118510"/>
    <lineage>
        <taxon>Eukaryota</taxon>
        <taxon>Viridiplantae</taxon>
        <taxon>Streptophyta</taxon>
        <taxon>Embryophyta</taxon>
        <taxon>Tracheophyta</taxon>
        <taxon>Spermatophyta</taxon>
        <taxon>Magnoliopsida</taxon>
        <taxon>eudicotyledons</taxon>
        <taxon>Gunneridae</taxon>
        <taxon>Pentapetalae</taxon>
        <taxon>asterids</taxon>
        <taxon>campanulids</taxon>
        <taxon>Asterales</taxon>
        <taxon>Asteraceae</taxon>
        <taxon>Asteroideae</taxon>
        <taxon>Anthemideae</taxon>
        <taxon>Anthemidinae</taxon>
        <taxon>Tanacetum</taxon>
    </lineage>
</organism>
<evidence type="ECO:0000256" key="2">
    <source>
        <dbReference type="ARBA" id="ARBA00022723"/>
    </source>
</evidence>
<keyword evidence="7" id="KW-0695">RNA-directed DNA polymerase</keyword>
<keyword evidence="5" id="KW-0460">Magnesium</keyword>
<dbReference type="GO" id="GO:0006310">
    <property type="term" value="P:DNA recombination"/>
    <property type="evidence" value="ECO:0007669"/>
    <property type="project" value="UniProtKB-KW"/>
</dbReference>
<dbReference type="GO" id="GO:0003676">
    <property type="term" value="F:nucleic acid binding"/>
    <property type="evidence" value="ECO:0007669"/>
    <property type="project" value="InterPro"/>
</dbReference>
<dbReference type="SUPFAM" id="SSF53098">
    <property type="entry name" value="Ribonuclease H-like"/>
    <property type="match status" value="1"/>
</dbReference>
<keyword evidence="2" id="KW-0479">Metal-binding</keyword>
<evidence type="ECO:0000256" key="9">
    <source>
        <dbReference type="ARBA" id="ARBA00023172"/>
    </source>
</evidence>
<dbReference type="GO" id="GO:0016787">
    <property type="term" value="F:hydrolase activity"/>
    <property type="evidence" value="ECO:0007669"/>
    <property type="project" value="UniProtKB-KW"/>
</dbReference>
<dbReference type="AlphaFoldDB" id="A0A699SEF5"/>
<dbReference type="PROSITE" id="PS50994">
    <property type="entry name" value="INTEGRASE"/>
    <property type="match status" value="1"/>
</dbReference>
<dbReference type="GO" id="GO:0003887">
    <property type="term" value="F:DNA-directed DNA polymerase activity"/>
    <property type="evidence" value="ECO:0007669"/>
    <property type="project" value="UniProtKB-KW"/>
</dbReference>
<evidence type="ECO:0000256" key="1">
    <source>
        <dbReference type="ARBA" id="ARBA00022722"/>
    </source>
</evidence>
<sequence length="244" mass="28100">YFLRTNEETPEVIKNFLKKIYVRLQAPVIIIRTDNGTEFKNHVLKEYFDSVGITHETSAAKTPQQNGVVKHRNRTLIEAASTMLIFSHAPLFLWAEAIATACYTQNHSIIHQHLNKTPYELIQGRKPDIFYRHVFGALCYPKNDREDIGKVGAKGDIGFFIGYSANSVAYRVYNWRIKKIMEMMNVMFDELSAMAFKQNNLRPSLQSMTSGQISSELELTYAMSTITPQRPSERDLDILFEPFH</sequence>
<keyword evidence="9" id="KW-0233">DNA recombination</keyword>
<feature type="non-terminal residue" evidence="11">
    <location>
        <position position="1"/>
    </location>
</feature>
<evidence type="ECO:0000256" key="4">
    <source>
        <dbReference type="ARBA" id="ARBA00022801"/>
    </source>
</evidence>
<dbReference type="Pfam" id="PF25597">
    <property type="entry name" value="SH3_retrovirus"/>
    <property type="match status" value="1"/>
</dbReference>
<dbReference type="GO" id="GO:0004519">
    <property type="term" value="F:endonuclease activity"/>
    <property type="evidence" value="ECO:0007669"/>
    <property type="project" value="UniProtKB-KW"/>
</dbReference>
<evidence type="ECO:0000259" key="10">
    <source>
        <dbReference type="PROSITE" id="PS50994"/>
    </source>
</evidence>
<keyword evidence="6" id="KW-0229">DNA integration</keyword>
<dbReference type="InterPro" id="IPR001584">
    <property type="entry name" value="Integrase_cat-core"/>
</dbReference>
<dbReference type="GO" id="GO:0003964">
    <property type="term" value="F:RNA-directed DNA polymerase activity"/>
    <property type="evidence" value="ECO:0007669"/>
    <property type="project" value="UniProtKB-KW"/>
</dbReference>
<name>A0A699SEF5_TANCI</name>
<evidence type="ECO:0000313" key="11">
    <source>
        <dbReference type="EMBL" id="GFC95941.1"/>
    </source>
</evidence>
<dbReference type="InterPro" id="IPR039537">
    <property type="entry name" value="Retrotran_Ty1/copia-like"/>
</dbReference>
<gene>
    <name evidence="11" type="ORF">Tci_867911</name>
</gene>
<keyword evidence="8" id="KW-0239">DNA-directed DNA polymerase</keyword>
<dbReference type="PANTHER" id="PTHR42648:SF11">
    <property type="entry name" value="TRANSPOSON TY4-P GAG-POL POLYPROTEIN"/>
    <property type="match status" value="1"/>
</dbReference>
<keyword evidence="8" id="KW-0808">Transferase</keyword>
<evidence type="ECO:0000256" key="7">
    <source>
        <dbReference type="ARBA" id="ARBA00022918"/>
    </source>
</evidence>
<dbReference type="InterPro" id="IPR036397">
    <property type="entry name" value="RNaseH_sf"/>
</dbReference>
<reference evidence="11" key="1">
    <citation type="journal article" date="2019" name="Sci. Rep.">
        <title>Draft genome of Tanacetum cinerariifolium, the natural source of mosquito coil.</title>
        <authorList>
            <person name="Yamashiro T."/>
            <person name="Shiraishi A."/>
            <person name="Satake H."/>
            <person name="Nakayama K."/>
        </authorList>
    </citation>
    <scope>NUCLEOTIDE SEQUENCE</scope>
</reference>
<accession>A0A699SEF5</accession>
<dbReference type="EMBL" id="BKCJ011157399">
    <property type="protein sequence ID" value="GFC95941.1"/>
    <property type="molecule type" value="Genomic_DNA"/>
</dbReference>
<dbReference type="GO" id="GO:0046872">
    <property type="term" value="F:metal ion binding"/>
    <property type="evidence" value="ECO:0007669"/>
    <property type="project" value="UniProtKB-KW"/>
</dbReference>
<proteinExistence type="predicted"/>
<feature type="domain" description="Integrase catalytic" evidence="10">
    <location>
        <begin position="1"/>
        <end position="126"/>
    </location>
</feature>
<protein>
    <submittedName>
        <fullName evidence="11">Retrovirus-related Pol polyprotein from transposon TNT 1-94</fullName>
    </submittedName>
</protein>
<keyword evidence="8" id="KW-0548">Nucleotidyltransferase</keyword>
<keyword evidence="1" id="KW-0540">Nuclease</keyword>